<dbReference type="Proteomes" id="UP000198346">
    <property type="component" value="Unassembled WGS sequence"/>
</dbReference>
<dbReference type="GO" id="GO:0006744">
    <property type="term" value="P:ubiquinone biosynthetic process"/>
    <property type="evidence" value="ECO:0007669"/>
    <property type="project" value="InterPro"/>
</dbReference>
<evidence type="ECO:0000313" key="2">
    <source>
        <dbReference type="Proteomes" id="UP000198346"/>
    </source>
</evidence>
<reference evidence="1 2" key="1">
    <citation type="submission" date="2017-07" db="EMBL/GenBank/DDBJ databases">
        <authorList>
            <person name="Sun Z.S."/>
            <person name="Albrecht U."/>
            <person name="Echele G."/>
            <person name="Lee C.C."/>
        </authorList>
    </citation>
    <scope>NUCLEOTIDE SEQUENCE [LARGE SCALE GENOMIC DNA]</scope>
    <source>
        <strain evidence="1 2">CGMCC 1.12710</strain>
    </source>
</reference>
<sequence length="284" mass="31796">MMAAEHASATQTVPPEKIEWIGGCPTPPAPPVRPLHALVSVVKLVLNKEDTRQVFEAVAALSGRAGKRTFRRFVATPYGRRVVSEPVKLEEILSDRERLRAMPEGSFGRAYLAFMEGENLTPEGLIDSAAEAGIDFRGDTQFPEYRRLFLHLDVSHDLWHVLTGYGRDALGELCNLCFTRAQTRNPGFRLIIWIGLLAMKLERPGQPFWRAANEARRMGLEAEWIPAQDVEALLPLPLGEVRRRLNILAPTVYNAIPEEVKRDLLKPKVKKTQAQREAEAAMAG</sequence>
<dbReference type="AlphaFoldDB" id="A0A239PZD4"/>
<dbReference type="EMBL" id="FZQA01000008">
    <property type="protein sequence ID" value="SNT75326.1"/>
    <property type="molecule type" value="Genomic_DNA"/>
</dbReference>
<evidence type="ECO:0000313" key="1">
    <source>
        <dbReference type="EMBL" id="SNT75326.1"/>
    </source>
</evidence>
<dbReference type="PANTHER" id="PTHR12922">
    <property type="entry name" value="UBIQUINONE BIOSYNTHESIS PROTEIN"/>
    <property type="match status" value="1"/>
</dbReference>
<protein>
    <submittedName>
        <fullName evidence="1">Ubiquinone biosynthesis protein COQ4</fullName>
    </submittedName>
</protein>
<organism evidence="1 2">
    <name type="scientific">Amphiplicatus metriothermophilus</name>
    <dbReference type="NCBI Taxonomy" id="1519374"/>
    <lineage>
        <taxon>Bacteria</taxon>
        <taxon>Pseudomonadati</taxon>
        <taxon>Pseudomonadota</taxon>
        <taxon>Alphaproteobacteria</taxon>
        <taxon>Parvularculales</taxon>
        <taxon>Parvularculaceae</taxon>
        <taxon>Amphiplicatus</taxon>
    </lineage>
</organism>
<accession>A0A239PZD4</accession>
<keyword evidence="2" id="KW-1185">Reference proteome</keyword>
<name>A0A239PZD4_9PROT</name>
<dbReference type="InterPro" id="IPR007715">
    <property type="entry name" value="Coq4"/>
</dbReference>
<proteinExistence type="predicted"/>
<dbReference type="RefSeq" id="WP_089413102.1">
    <property type="nucleotide sequence ID" value="NZ_FZQA01000008.1"/>
</dbReference>
<dbReference type="Pfam" id="PF05019">
    <property type="entry name" value="Coq4"/>
    <property type="match status" value="1"/>
</dbReference>
<keyword evidence="1" id="KW-0830">Ubiquinone</keyword>
<dbReference type="PANTHER" id="PTHR12922:SF7">
    <property type="entry name" value="UBIQUINONE BIOSYNTHESIS PROTEIN COQ4 HOMOLOG, MITOCHONDRIAL"/>
    <property type="match status" value="1"/>
</dbReference>
<dbReference type="OrthoDB" id="9775927at2"/>
<gene>
    <name evidence="1" type="ORF">SAMN06297382_2667</name>
</gene>